<protein>
    <recommendedName>
        <fullName evidence="3">Transposase DDE domain-containing protein</fullName>
    </recommendedName>
</protein>
<organism evidence="1 2">
    <name type="scientific">Paracoccus haematequi</name>
    <dbReference type="NCBI Taxonomy" id="2491866"/>
    <lineage>
        <taxon>Bacteria</taxon>
        <taxon>Pseudomonadati</taxon>
        <taxon>Pseudomonadota</taxon>
        <taxon>Alphaproteobacteria</taxon>
        <taxon>Rhodobacterales</taxon>
        <taxon>Paracoccaceae</taxon>
        <taxon>Paracoccus</taxon>
    </lineage>
</organism>
<evidence type="ECO:0000313" key="2">
    <source>
        <dbReference type="Proteomes" id="UP000270743"/>
    </source>
</evidence>
<name>A0A447IQP7_9RHOB</name>
<gene>
    <name evidence="1" type="ORF">PARHAE_03055</name>
</gene>
<reference evidence="1 2" key="1">
    <citation type="submission" date="2018-12" db="EMBL/GenBank/DDBJ databases">
        <authorList>
            <person name="Criscuolo A."/>
        </authorList>
    </citation>
    <scope>NUCLEOTIDE SEQUENCE [LARGE SCALE GENOMIC DNA]</scope>
    <source>
        <strain evidence="1">ACIP1116241</strain>
    </source>
</reference>
<proteinExistence type="predicted"/>
<dbReference type="AlphaFoldDB" id="A0A447IQP7"/>
<dbReference type="EMBL" id="UZWE01000045">
    <property type="protein sequence ID" value="VDS09847.1"/>
    <property type="molecule type" value="Genomic_DNA"/>
</dbReference>
<evidence type="ECO:0000313" key="1">
    <source>
        <dbReference type="EMBL" id="VDS09847.1"/>
    </source>
</evidence>
<sequence>MRCLKPMGERIMARDFDRQDAEVRIRIAFMNRYTSLGTPETVRMR</sequence>
<dbReference type="Proteomes" id="UP000270743">
    <property type="component" value="Unassembled WGS sequence"/>
</dbReference>
<accession>A0A447IQP7</accession>
<evidence type="ECO:0008006" key="3">
    <source>
        <dbReference type="Google" id="ProtNLM"/>
    </source>
</evidence>
<keyword evidence="2" id="KW-1185">Reference proteome</keyword>